<dbReference type="CDD" id="cd11060">
    <property type="entry name" value="CYP57A1-like"/>
    <property type="match status" value="1"/>
</dbReference>
<dbReference type="PRINTS" id="PR00465">
    <property type="entry name" value="EP450IV"/>
</dbReference>
<comment type="caution">
    <text evidence="10">The sequence shown here is derived from an EMBL/GenBank/DDBJ whole genome shotgun (WGS) entry which is preliminary data.</text>
</comment>
<dbReference type="VEuPathDB" id="FungiDB:SAPIO_CDS6387"/>
<gene>
    <name evidence="10" type="ORF">SAPIO_CDS6387</name>
</gene>
<keyword evidence="5 7" id="KW-0408">Iron</keyword>
<comment type="cofactor">
    <cofactor evidence="1 7">
        <name>heme</name>
        <dbReference type="ChEBI" id="CHEBI:30413"/>
    </cofactor>
</comment>
<keyword evidence="3 7" id="KW-0349">Heme</keyword>
<dbReference type="InterPro" id="IPR017972">
    <property type="entry name" value="Cyt_P450_CS"/>
</dbReference>
<dbReference type="RefSeq" id="XP_016641795.1">
    <property type="nucleotide sequence ID" value="XM_016788504.1"/>
</dbReference>
<evidence type="ECO:0000256" key="8">
    <source>
        <dbReference type="RuleBase" id="RU000461"/>
    </source>
</evidence>
<dbReference type="GO" id="GO:0020037">
    <property type="term" value="F:heme binding"/>
    <property type="evidence" value="ECO:0007669"/>
    <property type="project" value="InterPro"/>
</dbReference>
<evidence type="ECO:0000256" key="5">
    <source>
        <dbReference type="ARBA" id="ARBA00023004"/>
    </source>
</evidence>
<evidence type="ECO:0000313" key="10">
    <source>
        <dbReference type="EMBL" id="KEZ41996.1"/>
    </source>
</evidence>
<dbReference type="Proteomes" id="UP000028545">
    <property type="component" value="Unassembled WGS sequence"/>
</dbReference>
<dbReference type="InterPro" id="IPR002403">
    <property type="entry name" value="Cyt_P450_E_grp-IV"/>
</dbReference>
<name>A0A084G3T4_PSEDA</name>
<evidence type="ECO:0000313" key="11">
    <source>
        <dbReference type="Proteomes" id="UP000028545"/>
    </source>
</evidence>
<keyword evidence="8" id="KW-0560">Oxidoreductase</keyword>
<feature type="binding site" description="axial binding residue" evidence="7">
    <location>
        <position position="383"/>
    </location>
    <ligand>
        <name>heme</name>
        <dbReference type="ChEBI" id="CHEBI:30413"/>
    </ligand>
    <ligandPart>
        <name>Fe</name>
        <dbReference type="ChEBI" id="CHEBI:18248"/>
    </ligandPart>
</feature>
<dbReference type="GO" id="GO:0005506">
    <property type="term" value="F:iron ion binding"/>
    <property type="evidence" value="ECO:0007669"/>
    <property type="project" value="InterPro"/>
</dbReference>
<evidence type="ECO:0000256" key="1">
    <source>
        <dbReference type="ARBA" id="ARBA00001971"/>
    </source>
</evidence>
<proteinExistence type="inferred from homology"/>
<evidence type="ECO:0000256" key="3">
    <source>
        <dbReference type="ARBA" id="ARBA00022617"/>
    </source>
</evidence>
<feature type="transmembrane region" description="Helical" evidence="9">
    <location>
        <begin position="109"/>
        <end position="129"/>
    </location>
</feature>
<dbReference type="InterPro" id="IPR001128">
    <property type="entry name" value="Cyt_P450"/>
</dbReference>
<dbReference type="PANTHER" id="PTHR24305">
    <property type="entry name" value="CYTOCHROME P450"/>
    <property type="match status" value="1"/>
</dbReference>
<evidence type="ECO:0008006" key="12">
    <source>
        <dbReference type="Google" id="ProtNLM"/>
    </source>
</evidence>
<dbReference type="OMA" id="FYLPFRA"/>
<protein>
    <recommendedName>
        <fullName evidence="12">Cytochrome P450</fullName>
    </recommendedName>
</protein>
<dbReference type="PRINTS" id="PR00385">
    <property type="entry name" value="P450"/>
</dbReference>
<dbReference type="HOGENOM" id="CLU_001570_14_0_1"/>
<evidence type="ECO:0000256" key="6">
    <source>
        <dbReference type="ARBA" id="ARBA00023033"/>
    </source>
</evidence>
<dbReference type="SUPFAM" id="SSF48264">
    <property type="entry name" value="Cytochrome P450"/>
    <property type="match status" value="1"/>
</dbReference>
<keyword evidence="6 8" id="KW-0503">Monooxygenase</keyword>
<evidence type="ECO:0000256" key="2">
    <source>
        <dbReference type="ARBA" id="ARBA00010617"/>
    </source>
</evidence>
<keyword evidence="4 7" id="KW-0479">Metal-binding</keyword>
<keyword evidence="11" id="KW-1185">Reference proteome</keyword>
<sequence>MIHLSLSSVTLPLSPYALGCLVVSCYWAAWVVYSRWFHPLAKYPGPFLASFSRLWIVLQIKQADAEKTQRRLHEKHGPIVRIAPNEVAISDPDGIRSIYAINSGFTKAGMVYAFDVIGQLFFSGMFGFMETMRDHRGYIQALDLLLPILCAASVMPTYIRPVFLLGGAVIPGVFRALKSIGDIERAADSCISERQALLRNGQDVETKDILSSLFDIMNKKGEEIDFGLTEVKVEVYVALFAGSDTTAAAVSSIFYHLMKNPAAYKKLTEEIDQATNEGRLSDIIRYREAMKLPYLLACCKEGMRMHPSVGLTIPREVPAGGRDICGQRFPGGVRVGINAAVLHRNKDIFGPDANEFNPDRWFREGAENMDRYMFQFGGGSRTCIGKNISLCEMYKMIPQILRTFHLELAHPNKEWETHNYWFNKPSKVYTRLSRRHTSVTW</sequence>
<dbReference type="Gene3D" id="1.10.630.10">
    <property type="entry name" value="Cytochrome P450"/>
    <property type="match status" value="2"/>
</dbReference>
<accession>A0A084G3T4</accession>
<evidence type="ECO:0000256" key="9">
    <source>
        <dbReference type="SAM" id="Phobius"/>
    </source>
</evidence>
<reference evidence="10 11" key="1">
    <citation type="journal article" date="2014" name="Genome Announc.">
        <title>Draft genome sequence of the pathogenic fungus Scedosporium apiospermum.</title>
        <authorList>
            <person name="Vandeputte P."/>
            <person name="Ghamrawi S."/>
            <person name="Rechenmann M."/>
            <person name="Iltis A."/>
            <person name="Giraud S."/>
            <person name="Fleury M."/>
            <person name="Thornton C."/>
            <person name="Delhaes L."/>
            <person name="Meyer W."/>
            <person name="Papon N."/>
            <person name="Bouchara J.P."/>
        </authorList>
    </citation>
    <scope>NUCLEOTIDE SEQUENCE [LARGE SCALE GENOMIC DNA]</scope>
    <source>
        <strain evidence="10 11">IHEM 14462</strain>
    </source>
</reference>
<dbReference type="GeneID" id="27725459"/>
<dbReference type="InterPro" id="IPR050121">
    <property type="entry name" value="Cytochrome_P450_monoxygenase"/>
</dbReference>
<dbReference type="OrthoDB" id="3934656at2759"/>
<feature type="transmembrane region" description="Helical" evidence="9">
    <location>
        <begin position="12"/>
        <end position="33"/>
    </location>
</feature>
<evidence type="ECO:0000256" key="7">
    <source>
        <dbReference type="PIRSR" id="PIRSR602403-1"/>
    </source>
</evidence>
<dbReference type="GO" id="GO:0016705">
    <property type="term" value="F:oxidoreductase activity, acting on paired donors, with incorporation or reduction of molecular oxygen"/>
    <property type="evidence" value="ECO:0007669"/>
    <property type="project" value="InterPro"/>
</dbReference>
<dbReference type="PROSITE" id="PS00086">
    <property type="entry name" value="CYTOCHROME_P450"/>
    <property type="match status" value="1"/>
</dbReference>
<organism evidence="10 11">
    <name type="scientific">Pseudallescheria apiosperma</name>
    <name type="common">Scedosporium apiospermum</name>
    <dbReference type="NCBI Taxonomy" id="563466"/>
    <lineage>
        <taxon>Eukaryota</taxon>
        <taxon>Fungi</taxon>
        <taxon>Dikarya</taxon>
        <taxon>Ascomycota</taxon>
        <taxon>Pezizomycotina</taxon>
        <taxon>Sordariomycetes</taxon>
        <taxon>Hypocreomycetidae</taxon>
        <taxon>Microascales</taxon>
        <taxon>Microascaceae</taxon>
        <taxon>Scedosporium</taxon>
    </lineage>
</organism>
<dbReference type="KEGG" id="sapo:SAPIO_CDS6387"/>
<dbReference type="Pfam" id="PF00067">
    <property type="entry name" value="p450"/>
    <property type="match status" value="1"/>
</dbReference>
<evidence type="ECO:0000256" key="4">
    <source>
        <dbReference type="ARBA" id="ARBA00022723"/>
    </source>
</evidence>
<dbReference type="PANTHER" id="PTHR24305:SF229">
    <property type="entry name" value="P450, PUTATIVE (EUROFUNG)-RELATED"/>
    <property type="match status" value="1"/>
</dbReference>
<dbReference type="GO" id="GO:0004497">
    <property type="term" value="F:monooxygenase activity"/>
    <property type="evidence" value="ECO:0007669"/>
    <property type="project" value="UniProtKB-KW"/>
</dbReference>
<comment type="similarity">
    <text evidence="2 8">Belongs to the cytochrome P450 family.</text>
</comment>
<feature type="transmembrane region" description="Helical" evidence="9">
    <location>
        <begin position="141"/>
        <end position="159"/>
    </location>
</feature>
<dbReference type="EMBL" id="JOWA01000103">
    <property type="protein sequence ID" value="KEZ41996.1"/>
    <property type="molecule type" value="Genomic_DNA"/>
</dbReference>
<dbReference type="InterPro" id="IPR036396">
    <property type="entry name" value="Cyt_P450_sf"/>
</dbReference>
<keyword evidence="9" id="KW-1133">Transmembrane helix</keyword>
<keyword evidence="9" id="KW-0812">Transmembrane</keyword>
<keyword evidence="9" id="KW-0472">Membrane</keyword>
<dbReference type="AlphaFoldDB" id="A0A084G3T4"/>